<evidence type="ECO:0000313" key="3">
    <source>
        <dbReference type="Proteomes" id="UP000322981"/>
    </source>
</evidence>
<dbReference type="InterPro" id="IPR001173">
    <property type="entry name" value="Glyco_trans_2-like"/>
</dbReference>
<accession>A0A5M8FGF8</accession>
<proteinExistence type="predicted"/>
<dbReference type="PANTHER" id="PTHR22916:SF3">
    <property type="entry name" value="UDP-GLCNAC:BETAGAL BETA-1,3-N-ACETYLGLUCOSAMINYLTRANSFERASE-LIKE PROTEIN 1"/>
    <property type="match status" value="1"/>
</dbReference>
<dbReference type="InterPro" id="IPR029044">
    <property type="entry name" value="Nucleotide-diphossugar_trans"/>
</dbReference>
<dbReference type="PANTHER" id="PTHR22916">
    <property type="entry name" value="GLYCOSYLTRANSFERASE"/>
    <property type="match status" value="1"/>
</dbReference>
<dbReference type="OrthoDB" id="5782309at2"/>
<comment type="caution">
    <text evidence="2">The sequence shown here is derived from an EMBL/GenBank/DDBJ whole genome shotgun (WGS) entry which is preliminary data.</text>
</comment>
<evidence type="ECO:0000259" key="1">
    <source>
        <dbReference type="Pfam" id="PF00535"/>
    </source>
</evidence>
<dbReference type="SUPFAM" id="SSF53448">
    <property type="entry name" value="Nucleotide-diphospho-sugar transferases"/>
    <property type="match status" value="1"/>
</dbReference>
<sequence>MSPRSVTPMSSFLKRVVWTSDRLSISEVMRMSSELVYDSGIRNSEGLGKAPFITVCLSTYRFEGTVVRAIESLLAQTYKDFEIVISDDASPDSTVAAALDYLKVYAGSIRIRLYRSRYNQGIVGNRLTAMSYAEGELFVQTDGDDFSMPQRLEKIAEFWRNLPDKPSILATNALRWYESSGKAGEPVLADVNVGLFPPGDPVYGKTVVFSAGYVVSRTLYEAFREVVPQSRLIADDPVFARRAALLDGLIFMPEPVFYYGTSTASASGGGEWS</sequence>
<dbReference type="Gene3D" id="3.90.550.10">
    <property type="entry name" value="Spore Coat Polysaccharide Biosynthesis Protein SpsA, Chain A"/>
    <property type="match status" value="1"/>
</dbReference>
<dbReference type="Pfam" id="PF00535">
    <property type="entry name" value="Glycos_transf_2"/>
    <property type="match status" value="1"/>
</dbReference>
<keyword evidence="3" id="KW-1185">Reference proteome</keyword>
<dbReference type="CDD" id="cd00761">
    <property type="entry name" value="Glyco_tranf_GTA_type"/>
    <property type="match status" value="1"/>
</dbReference>
<reference evidence="2 3" key="1">
    <citation type="submission" date="2019-09" db="EMBL/GenBank/DDBJ databases">
        <title>Whole-genome sequence of the purple sulfur bacterium Thiohalocapsa marina DSM 19078.</title>
        <authorList>
            <person name="Kyndt J.A."/>
            <person name="Meyer T.E."/>
        </authorList>
    </citation>
    <scope>NUCLEOTIDE SEQUENCE [LARGE SCALE GENOMIC DNA]</scope>
    <source>
        <strain evidence="2 3">DSM 19078</strain>
    </source>
</reference>
<evidence type="ECO:0000313" key="2">
    <source>
        <dbReference type="EMBL" id="KAA6183953.1"/>
    </source>
</evidence>
<protein>
    <submittedName>
        <fullName evidence="2">Glycosyltransferase family 2 protein</fullName>
    </submittedName>
</protein>
<dbReference type="Proteomes" id="UP000322981">
    <property type="component" value="Unassembled WGS sequence"/>
</dbReference>
<gene>
    <name evidence="2" type="ORF">F2Q65_14190</name>
</gene>
<name>A0A5M8FGF8_9GAMM</name>
<dbReference type="GO" id="GO:0016758">
    <property type="term" value="F:hexosyltransferase activity"/>
    <property type="evidence" value="ECO:0007669"/>
    <property type="project" value="UniProtKB-ARBA"/>
</dbReference>
<dbReference type="AlphaFoldDB" id="A0A5M8FGF8"/>
<feature type="domain" description="Glycosyltransferase 2-like" evidence="1">
    <location>
        <begin position="54"/>
        <end position="163"/>
    </location>
</feature>
<keyword evidence="2" id="KW-0808">Transferase</keyword>
<organism evidence="2 3">
    <name type="scientific">Thiohalocapsa marina</name>
    <dbReference type="NCBI Taxonomy" id="424902"/>
    <lineage>
        <taxon>Bacteria</taxon>
        <taxon>Pseudomonadati</taxon>
        <taxon>Pseudomonadota</taxon>
        <taxon>Gammaproteobacteria</taxon>
        <taxon>Chromatiales</taxon>
        <taxon>Chromatiaceae</taxon>
        <taxon>Thiohalocapsa</taxon>
    </lineage>
</organism>
<dbReference type="EMBL" id="VWXX01000026">
    <property type="protein sequence ID" value="KAA6183953.1"/>
    <property type="molecule type" value="Genomic_DNA"/>
</dbReference>